<dbReference type="InterPro" id="IPR020806">
    <property type="entry name" value="PKS_PP-bd"/>
</dbReference>
<evidence type="ECO:0000256" key="1">
    <source>
        <dbReference type="ARBA" id="ARBA00001957"/>
    </source>
</evidence>
<dbReference type="GO" id="GO:0005829">
    <property type="term" value="C:cytosol"/>
    <property type="evidence" value="ECO:0007669"/>
    <property type="project" value="TreeGrafter"/>
</dbReference>
<keyword evidence="3" id="KW-0597">Phosphoprotein</keyword>
<dbReference type="InterPro" id="IPR013217">
    <property type="entry name" value="Methyltransf_12"/>
</dbReference>
<dbReference type="Pfam" id="PF00668">
    <property type="entry name" value="Condensation"/>
    <property type="match status" value="1"/>
</dbReference>
<dbReference type="Pfam" id="PF00501">
    <property type="entry name" value="AMP-binding"/>
    <property type="match status" value="1"/>
</dbReference>
<accession>A0A6G4XAC6</accession>
<dbReference type="CDD" id="cd19540">
    <property type="entry name" value="LCL_NRPS-like"/>
    <property type="match status" value="1"/>
</dbReference>
<organism evidence="5 6">
    <name type="scientific">Streptomyces mesophilus</name>
    <dbReference type="NCBI Taxonomy" id="1775132"/>
    <lineage>
        <taxon>Bacteria</taxon>
        <taxon>Bacillati</taxon>
        <taxon>Actinomycetota</taxon>
        <taxon>Actinomycetes</taxon>
        <taxon>Kitasatosporales</taxon>
        <taxon>Streptomycetaceae</taxon>
        <taxon>Streptomyces</taxon>
    </lineage>
</organism>
<dbReference type="FunFam" id="1.10.1200.10:FF:000005">
    <property type="entry name" value="Nonribosomal peptide synthetase 1"/>
    <property type="match status" value="1"/>
</dbReference>
<dbReference type="Pfam" id="PF00975">
    <property type="entry name" value="Thioesterase"/>
    <property type="match status" value="1"/>
</dbReference>
<dbReference type="GO" id="GO:0009403">
    <property type="term" value="P:toxin biosynthetic process"/>
    <property type="evidence" value="ECO:0007669"/>
    <property type="project" value="UniProtKB-ARBA"/>
</dbReference>
<dbReference type="InterPro" id="IPR045851">
    <property type="entry name" value="AMP-bd_C_sf"/>
</dbReference>
<keyword evidence="2" id="KW-0596">Phosphopantetheine</keyword>
<evidence type="ECO:0000259" key="4">
    <source>
        <dbReference type="PROSITE" id="PS50075"/>
    </source>
</evidence>
<dbReference type="GO" id="GO:0043041">
    <property type="term" value="P:amino acid activation for nonribosomal peptide biosynthetic process"/>
    <property type="evidence" value="ECO:0007669"/>
    <property type="project" value="TreeGrafter"/>
</dbReference>
<sequence>MIPLSFAQRRMWLTHQLEGGAETYNISPAFRLTGPLDRDALAAALHDVVARHETLRTLFLTDDNDEPYAKILPAAEAEVPLPVVDVAGGELGGAVDAFIAHRFDLAAETPLKARLFRLAPEEHVLVLLIQHIASDGVSGGPLSRDLIAAYTARRDGRAPVYEPLPVTYKDYALWQRELLGDVNTPGSLAAAQAEYWRKQLTGVPQPLNLPLDRPRPAQRSTQGGSISLTVEPEVTAGLQKLADERGMTMAMVLQAALGVLLSKLGGGDDLTIGGPIAGRTDEGLADLVGLFVNTQVLRVDLSGNPSFAALLPQVRDKALAAYEHQDVPFETLVELINPERSTAYQPLFQVMFAWQSFEKHSVQLPDLKVEFEQYLTQTSLTDLFIGMAVDGDGALRGDLMYATQLFDRTTAEAIGARFARVLRQVVADPNAPISSIEVLEQKERDWLVRGINDTVQPVVADTLPSAFEAQVARTPDALALVGEQERLSYGEFNRRANQLAHWLVEQGAGPELLVAVKIPRSVGLLVAIYAVVKAGAAYVPIDPELPEDRVRHVLASAKPLLVLEEELPDVSGYPESNPVRELSPDNAAYAIFTSGSTGGPKGVPVAHRAIMNRLAWGLSHFSVGVEDRVLLSTTASFDVSVPEIFAPLQVGAAIVIARPDGRRDPAYLAELIQREGVTGADFVPSLLEAFVTEPTAGQCTSLRWIEVAGEAFPPQLANRVAELLPSCSVNNLYGPTEAAVEVTAWEHVPGEDRVPIGAPVWNTQVYVLDSALRPVAPGVAGELYLAGVQLARGYLGQTGLTAGRFVASPFGEPGSRMYRTGDLVKWTKDGQVEYLGRTDFQVKVRGFRIELGEIEQALTSHPAVAQAAVAVREDQKGDQRLVAYVAPDPDAVTADTAGQLAAWRETFDDAWHDTEHVPFGEDLQQFKEAVYTGQPLNDEDVEQWRDAAAAQVLRFAPRRVLEIGVGSGLLMSKVVGEVEEYWATDVSESVVERLTEQVEEAGHGDRVHLSVQAADDLLGLPGGSFDTVVLNSVTQFFPGTDYLDRVLTGVLALLAPGGRLIVGDVRNAATQRTLAAAEARAEQPYASHEELRASVEQTLLAERELFVAPQWFTDWAAENGAGVDIRLKPGAAHNALTRHRFEVVLHKDRATALDLTTVPTTPWSGDHSALAAVVRRTGGPLRVTGIPNARLVEEAATATFAAVVHEDTLPGTPGDPHQIAAWAAQQGLDAVLTWSGAHPHAFDAVLLPQGHTTGSVTGTYVPGDTVGRPRSNAPALATALEPLLAELPDYLRGRLPDYMVPAAVVPLSRLPLTASGKIDRNALPSEHTTTVSSGEPRNSHEEELCGFFADLLGLERVGIDDDFFALGGHSLLATRLGARIRKHFGVDMPLRTIIQYPTVAELAALLLIGSIPGEHDDSFGVVLPLNRDPGTGKPPVWFVHGGGGLGWAYFTFAPWTPDRPCYALQSRGSNGKDPVAGSVQEMVDDYLEQILKVQPEGPYNLVGWSYGAPIAHAIAVQLDQLGHRIETLAVLDAQPASPDPENGFNQVADRTPELYREDVEEVFGQFMNTGNMDSFLVNMSRVGSNNLQKMGDFDSPVYRGDLLYFNATVDKVDGLTSYGPDWRPHIEGSIEEYDVDASHHDLHMPKPAGQIMQVIARKLAQ</sequence>
<dbReference type="EMBL" id="JAAKZW010000003">
    <property type="protein sequence ID" value="NGO74475.1"/>
    <property type="molecule type" value="Genomic_DNA"/>
</dbReference>
<reference evidence="5 6" key="1">
    <citation type="submission" date="2020-02" db="EMBL/GenBank/DDBJ databases">
        <title>Whole-genome analyses of novel actinobacteria.</title>
        <authorList>
            <person name="Sahin N."/>
            <person name="Tokatli A."/>
        </authorList>
    </citation>
    <scope>NUCLEOTIDE SEQUENCE [LARGE SCALE GENOMIC DNA]</scope>
    <source>
        <strain evidence="5 6">YC504</strain>
    </source>
</reference>
<dbReference type="InterPro" id="IPR025110">
    <property type="entry name" value="AMP-bd_C"/>
</dbReference>
<dbReference type="PROSITE" id="PS00012">
    <property type="entry name" value="PHOSPHOPANTETHEINE"/>
    <property type="match status" value="1"/>
</dbReference>
<evidence type="ECO:0000313" key="6">
    <source>
        <dbReference type="Proteomes" id="UP000481109"/>
    </source>
</evidence>
<dbReference type="Gene3D" id="3.30.559.30">
    <property type="entry name" value="Nonribosomal peptide synthetase, condensation domain"/>
    <property type="match status" value="1"/>
</dbReference>
<dbReference type="InterPro" id="IPR001031">
    <property type="entry name" value="Thioesterase"/>
</dbReference>
<dbReference type="Pfam" id="PF08242">
    <property type="entry name" value="Methyltransf_12"/>
    <property type="match status" value="1"/>
</dbReference>
<dbReference type="InterPro" id="IPR036736">
    <property type="entry name" value="ACP-like_sf"/>
</dbReference>
<dbReference type="SMART" id="SM00823">
    <property type="entry name" value="PKS_PP"/>
    <property type="match status" value="1"/>
</dbReference>
<dbReference type="InterPro" id="IPR006162">
    <property type="entry name" value="Ppantetheine_attach_site"/>
</dbReference>
<dbReference type="Pfam" id="PF13193">
    <property type="entry name" value="AMP-binding_C"/>
    <property type="match status" value="1"/>
</dbReference>
<dbReference type="InterPro" id="IPR010071">
    <property type="entry name" value="AA_adenyl_dom"/>
</dbReference>
<comment type="caution">
    <text evidence="5">The sequence shown here is derived from an EMBL/GenBank/DDBJ whole genome shotgun (WGS) entry which is preliminary data.</text>
</comment>
<proteinExistence type="predicted"/>
<name>A0A6G4XAC6_9ACTN</name>
<evidence type="ECO:0000256" key="2">
    <source>
        <dbReference type="ARBA" id="ARBA00022450"/>
    </source>
</evidence>
<keyword evidence="6" id="KW-1185">Reference proteome</keyword>
<dbReference type="SUPFAM" id="SSF53335">
    <property type="entry name" value="S-adenosyl-L-methionine-dependent methyltransferases"/>
    <property type="match status" value="1"/>
</dbReference>
<dbReference type="Gene3D" id="3.40.50.980">
    <property type="match status" value="2"/>
</dbReference>
<dbReference type="SUPFAM" id="SSF53474">
    <property type="entry name" value="alpha/beta-Hydrolases"/>
    <property type="match status" value="1"/>
</dbReference>
<dbReference type="SUPFAM" id="SSF56801">
    <property type="entry name" value="Acetyl-CoA synthetase-like"/>
    <property type="match status" value="1"/>
</dbReference>
<dbReference type="FunFam" id="3.40.50.12780:FF:000012">
    <property type="entry name" value="Non-ribosomal peptide synthetase"/>
    <property type="match status" value="1"/>
</dbReference>
<dbReference type="GO" id="GO:0017000">
    <property type="term" value="P:antibiotic biosynthetic process"/>
    <property type="evidence" value="ECO:0007669"/>
    <property type="project" value="UniProtKB-ARBA"/>
</dbReference>
<dbReference type="InterPro" id="IPR023213">
    <property type="entry name" value="CAT-like_dom_sf"/>
</dbReference>
<dbReference type="FunFam" id="2.30.38.10:FF:000001">
    <property type="entry name" value="Non-ribosomal peptide synthetase PvdI"/>
    <property type="match status" value="1"/>
</dbReference>
<dbReference type="CDD" id="cd02440">
    <property type="entry name" value="AdoMet_MTases"/>
    <property type="match status" value="1"/>
</dbReference>
<dbReference type="InterPro" id="IPR029063">
    <property type="entry name" value="SAM-dependent_MTases_sf"/>
</dbReference>
<dbReference type="GO" id="GO:0003824">
    <property type="term" value="F:catalytic activity"/>
    <property type="evidence" value="ECO:0007669"/>
    <property type="project" value="InterPro"/>
</dbReference>
<dbReference type="PANTHER" id="PTHR45527:SF1">
    <property type="entry name" value="FATTY ACID SYNTHASE"/>
    <property type="match status" value="1"/>
</dbReference>
<evidence type="ECO:0000313" key="5">
    <source>
        <dbReference type="EMBL" id="NGO74475.1"/>
    </source>
</evidence>
<gene>
    <name evidence="5" type="ORF">G6045_02075</name>
</gene>
<dbReference type="Gene3D" id="3.40.50.1820">
    <property type="entry name" value="alpha/beta hydrolase"/>
    <property type="match status" value="1"/>
</dbReference>
<dbReference type="Gene3D" id="3.30.559.10">
    <property type="entry name" value="Chloramphenicol acetyltransferase-like domain"/>
    <property type="match status" value="1"/>
</dbReference>
<dbReference type="NCBIfam" id="TIGR01733">
    <property type="entry name" value="AA-adenyl-dom"/>
    <property type="match status" value="1"/>
</dbReference>
<dbReference type="InterPro" id="IPR000873">
    <property type="entry name" value="AMP-dep_synth/lig_dom"/>
</dbReference>
<dbReference type="Gene3D" id="3.40.50.150">
    <property type="entry name" value="Vaccinia Virus protein VP39"/>
    <property type="match status" value="1"/>
</dbReference>
<feature type="domain" description="Carrier" evidence="4">
    <location>
        <begin position="1335"/>
        <end position="1410"/>
    </location>
</feature>
<dbReference type="SUPFAM" id="SSF47336">
    <property type="entry name" value="ACP-like"/>
    <property type="match status" value="1"/>
</dbReference>
<dbReference type="SUPFAM" id="SSF52777">
    <property type="entry name" value="CoA-dependent acyltransferases"/>
    <property type="match status" value="2"/>
</dbReference>
<dbReference type="Pfam" id="PF00550">
    <property type="entry name" value="PP-binding"/>
    <property type="match status" value="1"/>
</dbReference>
<dbReference type="PANTHER" id="PTHR45527">
    <property type="entry name" value="NONRIBOSOMAL PEPTIDE SYNTHETASE"/>
    <property type="match status" value="1"/>
</dbReference>
<dbReference type="InterPro" id="IPR009081">
    <property type="entry name" value="PP-bd_ACP"/>
</dbReference>
<dbReference type="InterPro" id="IPR029058">
    <property type="entry name" value="AB_hydrolase_fold"/>
</dbReference>
<protein>
    <submittedName>
        <fullName evidence="5">Amino acid adenylation domain-containing protein</fullName>
    </submittedName>
</protein>
<dbReference type="InterPro" id="IPR001242">
    <property type="entry name" value="Condensation_dom"/>
</dbReference>
<dbReference type="Gene3D" id="3.30.300.30">
    <property type="match status" value="2"/>
</dbReference>
<evidence type="ECO:0000256" key="3">
    <source>
        <dbReference type="ARBA" id="ARBA00022553"/>
    </source>
</evidence>
<comment type="cofactor">
    <cofactor evidence="1">
        <name>pantetheine 4'-phosphate</name>
        <dbReference type="ChEBI" id="CHEBI:47942"/>
    </cofactor>
</comment>
<dbReference type="Proteomes" id="UP000481109">
    <property type="component" value="Unassembled WGS sequence"/>
</dbReference>
<dbReference type="GO" id="GO:0031177">
    <property type="term" value="F:phosphopantetheine binding"/>
    <property type="evidence" value="ECO:0007669"/>
    <property type="project" value="InterPro"/>
</dbReference>
<dbReference type="PROSITE" id="PS50075">
    <property type="entry name" value="CARRIER"/>
    <property type="match status" value="1"/>
</dbReference>
<dbReference type="GO" id="GO:0008610">
    <property type="term" value="P:lipid biosynthetic process"/>
    <property type="evidence" value="ECO:0007669"/>
    <property type="project" value="UniProtKB-ARBA"/>
</dbReference>
<dbReference type="RefSeq" id="WP_165329994.1">
    <property type="nucleotide sequence ID" value="NZ_JAAKZW010000003.1"/>
</dbReference>
<dbReference type="Gene3D" id="2.30.38.10">
    <property type="entry name" value="Luciferase, Domain 3"/>
    <property type="match status" value="1"/>
</dbReference>